<feature type="region of interest" description="Disordered" evidence="1">
    <location>
        <begin position="50"/>
        <end position="79"/>
    </location>
</feature>
<reference evidence="2 3" key="1">
    <citation type="journal article" date="2008" name="Nature">
        <title>The genome of Laccaria bicolor provides insights into mycorrhizal symbiosis.</title>
        <authorList>
            <person name="Martin F."/>
            <person name="Aerts A."/>
            <person name="Ahren D."/>
            <person name="Brun A."/>
            <person name="Danchin E.G.J."/>
            <person name="Duchaussoy F."/>
            <person name="Gibon J."/>
            <person name="Kohler A."/>
            <person name="Lindquist E."/>
            <person name="Pereda V."/>
            <person name="Salamov A."/>
            <person name="Shapiro H.J."/>
            <person name="Wuyts J."/>
            <person name="Blaudez D."/>
            <person name="Buee M."/>
            <person name="Brokstein P."/>
            <person name="Canbaeck B."/>
            <person name="Cohen D."/>
            <person name="Courty P.E."/>
            <person name="Coutinho P.M."/>
            <person name="Delaruelle C."/>
            <person name="Detter J.C."/>
            <person name="Deveau A."/>
            <person name="DiFazio S."/>
            <person name="Duplessis S."/>
            <person name="Fraissinet-Tachet L."/>
            <person name="Lucic E."/>
            <person name="Frey-Klett P."/>
            <person name="Fourrey C."/>
            <person name="Feussner I."/>
            <person name="Gay G."/>
            <person name="Grimwood J."/>
            <person name="Hoegger P.J."/>
            <person name="Jain P."/>
            <person name="Kilaru S."/>
            <person name="Labbe J."/>
            <person name="Lin Y.C."/>
            <person name="Legue V."/>
            <person name="Le Tacon F."/>
            <person name="Marmeisse R."/>
            <person name="Melayah D."/>
            <person name="Montanini B."/>
            <person name="Muratet M."/>
            <person name="Nehls U."/>
            <person name="Niculita-Hirzel H."/>
            <person name="Oudot-Le Secq M.P."/>
            <person name="Peter M."/>
            <person name="Quesneville H."/>
            <person name="Rajashekar B."/>
            <person name="Reich M."/>
            <person name="Rouhier N."/>
            <person name="Schmutz J."/>
            <person name="Yin T."/>
            <person name="Chalot M."/>
            <person name="Henrissat B."/>
            <person name="Kuees U."/>
            <person name="Lucas S."/>
            <person name="Van de Peer Y."/>
            <person name="Podila G.K."/>
            <person name="Polle A."/>
            <person name="Pukkila P.J."/>
            <person name="Richardson P.M."/>
            <person name="Rouze P."/>
            <person name="Sanders I.R."/>
            <person name="Stajich J.E."/>
            <person name="Tunlid A."/>
            <person name="Tuskan G."/>
            <person name="Grigoriev I.V."/>
        </authorList>
    </citation>
    <scope>NUCLEOTIDE SEQUENCE [LARGE SCALE GENOMIC DNA]</scope>
    <source>
        <strain evidence="3">S238N-H82 / ATCC MYA-4686</strain>
    </source>
</reference>
<feature type="compositionally biased region" description="Polar residues" evidence="1">
    <location>
        <begin position="1"/>
        <end position="12"/>
    </location>
</feature>
<organism evidence="3">
    <name type="scientific">Laccaria bicolor (strain S238N-H82 / ATCC MYA-4686)</name>
    <name type="common">Bicoloured deceiver</name>
    <name type="synonym">Laccaria laccata var. bicolor</name>
    <dbReference type="NCBI Taxonomy" id="486041"/>
    <lineage>
        <taxon>Eukaryota</taxon>
        <taxon>Fungi</taxon>
        <taxon>Dikarya</taxon>
        <taxon>Basidiomycota</taxon>
        <taxon>Agaricomycotina</taxon>
        <taxon>Agaricomycetes</taxon>
        <taxon>Agaricomycetidae</taxon>
        <taxon>Agaricales</taxon>
        <taxon>Agaricineae</taxon>
        <taxon>Hydnangiaceae</taxon>
        <taxon>Laccaria</taxon>
    </lineage>
</organism>
<sequence length="79" mass="9124">MTSNLGSHTNPLNAAYARTNHDSDHVRPTQSLHRLFQYARLHRQFGHFELRVMPSRSPPTLPHHPPNPHRVSRAKSTEQ</sequence>
<dbReference type="AlphaFoldDB" id="B0DP37"/>
<protein>
    <submittedName>
        <fullName evidence="2">Predicted protein</fullName>
    </submittedName>
</protein>
<dbReference type="EMBL" id="DS547123">
    <property type="protein sequence ID" value="EDR03544.1"/>
    <property type="molecule type" value="Genomic_DNA"/>
</dbReference>
<feature type="compositionally biased region" description="Pro residues" evidence="1">
    <location>
        <begin position="56"/>
        <end position="65"/>
    </location>
</feature>
<dbReference type="Proteomes" id="UP000001194">
    <property type="component" value="Unassembled WGS sequence"/>
</dbReference>
<proteinExistence type="predicted"/>
<dbReference type="InParanoid" id="B0DP37"/>
<gene>
    <name evidence="2" type="ORF">LACBIDRAFT_306981</name>
</gene>
<feature type="region of interest" description="Disordered" evidence="1">
    <location>
        <begin position="1"/>
        <end position="28"/>
    </location>
</feature>
<evidence type="ECO:0000313" key="3">
    <source>
        <dbReference type="Proteomes" id="UP000001194"/>
    </source>
</evidence>
<evidence type="ECO:0000313" key="2">
    <source>
        <dbReference type="EMBL" id="EDR03544.1"/>
    </source>
</evidence>
<dbReference type="HOGENOM" id="CLU_2606447_0_0_1"/>
<dbReference type="GeneID" id="6081413"/>
<dbReference type="RefSeq" id="XP_001885692.1">
    <property type="nucleotide sequence ID" value="XM_001885657.1"/>
</dbReference>
<evidence type="ECO:0000256" key="1">
    <source>
        <dbReference type="SAM" id="MobiDB-lite"/>
    </source>
</evidence>
<accession>B0DP37</accession>
<dbReference type="KEGG" id="lbc:LACBIDRAFT_306981"/>
<name>B0DP37_LACBS</name>
<keyword evidence="3" id="KW-1185">Reference proteome</keyword>